<evidence type="ECO:0000256" key="12">
    <source>
        <dbReference type="ARBA" id="ARBA00041377"/>
    </source>
</evidence>
<evidence type="ECO:0000256" key="5">
    <source>
        <dbReference type="ARBA" id="ARBA00022840"/>
    </source>
</evidence>
<dbReference type="InterPro" id="IPR037051">
    <property type="entry name" value="4-carb_acid_sugar_kinase_N_sf"/>
</dbReference>
<evidence type="ECO:0000256" key="10">
    <source>
        <dbReference type="ARBA" id="ARBA00039095"/>
    </source>
</evidence>
<feature type="domain" description="Four-carbon acid sugar kinase N-terminal" evidence="13">
    <location>
        <begin position="4"/>
        <end position="227"/>
    </location>
</feature>
<dbReference type="NCBIfam" id="NF043035">
    <property type="entry name" value="OxoTetrKin"/>
    <property type="match status" value="1"/>
</dbReference>
<organism evidence="15 16">
    <name type="scientific">Deinococcus cellulosilyticus (strain DSM 18568 / NBRC 106333 / KACC 11606 / 5516J-15)</name>
    <dbReference type="NCBI Taxonomy" id="1223518"/>
    <lineage>
        <taxon>Bacteria</taxon>
        <taxon>Thermotogati</taxon>
        <taxon>Deinococcota</taxon>
        <taxon>Deinococci</taxon>
        <taxon>Deinococcales</taxon>
        <taxon>Deinococcaceae</taxon>
        <taxon>Deinococcus</taxon>
    </lineage>
</organism>
<keyword evidence="5" id="KW-0067">ATP-binding</keyword>
<evidence type="ECO:0000256" key="9">
    <source>
        <dbReference type="ARBA" id="ARBA00037335"/>
    </source>
</evidence>
<dbReference type="GO" id="GO:0005524">
    <property type="term" value="F:ATP binding"/>
    <property type="evidence" value="ECO:0007669"/>
    <property type="project" value="UniProtKB-KW"/>
</dbReference>
<dbReference type="Pfam" id="PF17042">
    <property type="entry name" value="NBD_C"/>
    <property type="match status" value="1"/>
</dbReference>
<name>A0A511N488_DEIC1</name>
<comment type="function">
    <text evidence="9">Catalyzes the ATP-dependent phosphorylation of 3-oxo-tetronate to 3-oxo-tetronate 4-phosphate.</text>
</comment>
<accession>A0A511N488</accession>
<dbReference type="GO" id="GO:0016301">
    <property type="term" value="F:kinase activity"/>
    <property type="evidence" value="ECO:0007669"/>
    <property type="project" value="UniProtKB-KW"/>
</dbReference>
<dbReference type="InterPro" id="IPR050007">
    <property type="entry name" value="OtnK"/>
</dbReference>
<dbReference type="Gene3D" id="3.40.50.10840">
    <property type="entry name" value="Putative sugar-binding, N-terminal domain"/>
    <property type="match status" value="1"/>
</dbReference>
<dbReference type="AlphaFoldDB" id="A0A511N488"/>
<dbReference type="InterPro" id="IPR042213">
    <property type="entry name" value="NBD_C_sf"/>
</dbReference>
<evidence type="ECO:0000259" key="13">
    <source>
        <dbReference type="Pfam" id="PF07005"/>
    </source>
</evidence>
<dbReference type="EMBL" id="BJXB01000012">
    <property type="protein sequence ID" value="GEM47236.1"/>
    <property type="molecule type" value="Genomic_DNA"/>
</dbReference>
<evidence type="ECO:0000256" key="3">
    <source>
        <dbReference type="ARBA" id="ARBA00022741"/>
    </source>
</evidence>
<keyword evidence="6" id="KW-0119">Carbohydrate metabolism</keyword>
<evidence type="ECO:0000313" key="15">
    <source>
        <dbReference type="EMBL" id="GEM47236.1"/>
    </source>
</evidence>
<evidence type="ECO:0000256" key="8">
    <source>
        <dbReference type="ARBA" id="ARBA00036346"/>
    </source>
</evidence>
<keyword evidence="3" id="KW-0547">Nucleotide-binding</keyword>
<comment type="similarity">
    <text evidence="1">Belongs to the four-carbon acid sugar kinase family.</text>
</comment>
<dbReference type="InterPro" id="IPR031475">
    <property type="entry name" value="NBD_C"/>
</dbReference>
<keyword evidence="16" id="KW-1185">Reference proteome</keyword>
<feature type="domain" description="Four-carbon acid sugar kinase nucleotide binding" evidence="14">
    <location>
        <begin position="248"/>
        <end position="402"/>
    </location>
</feature>
<evidence type="ECO:0000256" key="2">
    <source>
        <dbReference type="ARBA" id="ARBA00022679"/>
    </source>
</evidence>
<dbReference type="Pfam" id="PF07005">
    <property type="entry name" value="SBD_N"/>
    <property type="match status" value="1"/>
</dbReference>
<evidence type="ECO:0000256" key="11">
    <source>
        <dbReference type="ARBA" id="ARBA00039461"/>
    </source>
</evidence>
<dbReference type="Gene3D" id="3.40.980.20">
    <property type="entry name" value="Four-carbon acid sugar kinase, nucleotide binding domain"/>
    <property type="match status" value="1"/>
</dbReference>
<evidence type="ECO:0000256" key="4">
    <source>
        <dbReference type="ARBA" id="ARBA00022777"/>
    </source>
</evidence>
<evidence type="ECO:0000256" key="6">
    <source>
        <dbReference type="ARBA" id="ARBA00023277"/>
    </source>
</evidence>
<dbReference type="SUPFAM" id="SSF142764">
    <property type="entry name" value="YgbK-like"/>
    <property type="match status" value="1"/>
</dbReference>
<keyword evidence="2" id="KW-0808">Transferase</keyword>
<proteinExistence type="inferred from homology"/>
<protein>
    <recommendedName>
        <fullName evidence="11">3-oxo-tetronate kinase</fullName>
        <ecNumber evidence="10">2.7.1.217</ecNumber>
    </recommendedName>
    <alternativeName>
        <fullName evidence="12">3-dehydrotetronate 4-kinase</fullName>
    </alternativeName>
</protein>
<dbReference type="OrthoDB" id="9778478at2"/>
<dbReference type="Proteomes" id="UP000321306">
    <property type="component" value="Unassembled WGS sequence"/>
</dbReference>
<evidence type="ECO:0000256" key="1">
    <source>
        <dbReference type="ARBA" id="ARBA00005715"/>
    </source>
</evidence>
<dbReference type="InterPro" id="IPR010737">
    <property type="entry name" value="4-carb_acid_sugar_kinase_N"/>
</dbReference>
<comment type="catalytic activity">
    <reaction evidence="8">
        <text>3-dehydro-D-erythronate + ATP = 3-dehydro-4-O-phospho-D-erythronate + ADP + H(+)</text>
        <dbReference type="Rhea" id="RHEA:52556"/>
        <dbReference type="ChEBI" id="CHEBI:15378"/>
        <dbReference type="ChEBI" id="CHEBI:30616"/>
        <dbReference type="ChEBI" id="CHEBI:57958"/>
        <dbReference type="ChEBI" id="CHEBI:136593"/>
        <dbReference type="ChEBI" id="CHEBI:456216"/>
        <dbReference type="EC" id="2.7.1.217"/>
    </reaction>
</comment>
<dbReference type="RefSeq" id="WP_146885323.1">
    <property type="nucleotide sequence ID" value="NZ_BJXB01000012.1"/>
</dbReference>
<keyword evidence="4 15" id="KW-0418">Kinase</keyword>
<evidence type="ECO:0000256" key="7">
    <source>
        <dbReference type="ARBA" id="ARBA00035898"/>
    </source>
</evidence>
<gene>
    <name evidence="15" type="ORF">DC3_28710</name>
</gene>
<comment type="caution">
    <text evidence="15">The sequence shown here is derived from an EMBL/GenBank/DDBJ whole genome shotgun (WGS) entry which is preliminary data.</text>
</comment>
<dbReference type="EC" id="2.7.1.217" evidence="10"/>
<evidence type="ECO:0000313" key="16">
    <source>
        <dbReference type="Proteomes" id="UP000321306"/>
    </source>
</evidence>
<comment type="catalytic activity">
    <reaction evidence="7">
        <text>3-dehydro-L-erythronate + ATP = 3-dehydro-4-O-phospho-L-erythronate + ADP + H(+)</text>
        <dbReference type="Rhea" id="RHEA:52552"/>
        <dbReference type="ChEBI" id="CHEBI:15378"/>
        <dbReference type="ChEBI" id="CHEBI:30616"/>
        <dbReference type="ChEBI" id="CHEBI:136592"/>
        <dbReference type="ChEBI" id="CHEBI:136670"/>
        <dbReference type="ChEBI" id="CHEBI:456216"/>
        <dbReference type="EC" id="2.7.1.217"/>
    </reaction>
</comment>
<sequence>MPILGCIADDFTGGTDLASNLVKSGFRTVLTTGVPSHPLPDVDAIVVALKSRTAPVQEAVQDSLDALAYLQGAGCVRFYFKYCSTFDSTPEGNIGPVTDALLDALKEPYTVMCPAFPDNGRTVYQGHLFVWDRLLSESGMQNHPLTPMTDPDLVRFLQLQTVHKVGLLKHQVVQQGAAEVKKTLEDLHAKGKRLIVADALNNSDLKVLAEGTAHLKLVTGGSGLALGLTAPESSAAGQPFPRLMGRRLILAGSCSRATLEQLEHAKSLYPHLKLHPEQLAEHFDDVLQQALDWSLNRSEKLPVLIYASSAPEEVKSAQQALGREHSGALLERALSTLAVRLSEQGFSQIIVAGGETSGAVVQKLNPGHLLIGPEICPGVPWTATPTHNLALKSGNFGSRTFFEDAWEAL</sequence>
<reference evidence="15 16" key="1">
    <citation type="submission" date="2019-07" db="EMBL/GenBank/DDBJ databases">
        <title>Whole genome shotgun sequence of Deinococcus cellulosilyticus NBRC 106333.</title>
        <authorList>
            <person name="Hosoyama A."/>
            <person name="Uohara A."/>
            <person name="Ohji S."/>
            <person name="Ichikawa N."/>
        </authorList>
    </citation>
    <scope>NUCLEOTIDE SEQUENCE [LARGE SCALE GENOMIC DNA]</scope>
    <source>
        <strain evidence="15 16">NBRC 106333</strain>
    </source>
</reference>
<evidence type="ECO:0000259" key="14">
    <source>
        <dbReference type="Pfam" id="PF17042"/>
    </source>
</evidence>